<sequence>MGLVRNDFLWLEAAPSAAEPLLALAGSDGSSSHDELLEKAAWGELAGCAGAGVSKKQRPQRDHFGGYMLVGYCDKLQGILEPGLDSRLERTKEGEPVALMYSGLLLP</sequence>
<protein>
    <submittedName>
        <fullName evidence="1">Unnamed protein product</fullName>
    </submittedName>
</protein>
<dbReference type="Proteomes" id="UP001165083">
    <property type="component" value="Unassembled WGS sequence"/>
</dbReference>
<name>A0A9W6TNF5_9STRA</name>
<proteinExistence type="predicted"/>
<reference evidence="1" key="1">
    <citation type="submission" date="2023-04" db="EMBL/GenBank/DDBJ databases">
        <title>Phytophthora lilii NBRC 32176.</title>
        <authorList>
            <person name="Ichikawa N."/>
            <person name="Sato H."/>
            <person name="Tonouchi N."/>
        </authorList>
    </citation>
    <scope>NUCLEOTIDE SEQUENCE</scope>
    <source>
        <strain evidence="1">NBRC 32176</strain>
    </source>
</reference>
<dbReference type="EMBL" id="BSXW01000284">
    <property type="protein sequence ID" value="GMF17518.1"/>
    <property type="molecule type" value="Genomic_DNA"/>
</dbReference>
<keyword evidence="2" id="KW-1185">Reference proteome</keyword>
<accession>A0A9W6TNF5</accession>
<gene>
    <name evidence="1" type="ORF">Plil01_000641600</name>
</gene>
<organism evidence="1 2">
    <name type="scientific">Phytophthora lilii</name>
    <dbReference type="NCBI Taxonomy" id="2077276"/>
    <lineage>
        <taxon>Eukaryota</taxon>
        <taxon>Sar</taxon>
        <taxon>Stramenopiles</taxon>
        <taxon>Oomycota</taxon>
        <taxon>Peronosporomycetes</taxon>
        <taxon>Peronosporales</taxon>
        <taxon>Peronosporaceae</taxon>
        <taxon>Phytophthora</taxon>
    </lineage>
</organism>
<evidence type="ECO:0000313" key="1">
    <source>
        <dbReference type="EMBL" id="GMF17518.1"/>
    </source>
</evidence>
<comment type="caution">
    <text evidence="1">The sequence shown here is derived from an EMBL/GenBank/DDBJ whole genome shotgun (WGS) entry which is preliminary data.</text>
</comment>
<evidence type="ECO:0000313" key="2">
    <source>
        <dbReference type="Proteomes" id="UP001165083"/>
    </source>
</evidence>
<dbReference type="AlphaFoldDB" id="A0A9W6TNF5"/>